<protein>
    <submittedName>
        <fullName evidence="1">Uncharacterized protein</fullName>
    </submittedName>
</protein>
<name>A0A1F7XVC0_9BACT</name>
<dbReference type="Proteomes" id="UP000176741">
    <property type="component" value="Unassembled WGS sequence"/>
</dbReference>
<evidence type="ECO:0000313" key="1">
    <source>
        <dbReference type="EMBL" id="OGM18971.1"/>
    </source>
</evidence>
<organism evidence="1 2">
    <name type="scientific">Candidatus Woesebacteria bacterium RIFCSPHIGHO2_01_FULL_38_26b</name>
    <dbReference type="NCBI Taxonomy" id="1802491"/>
    <lineage>
        <taxon>Bacteria</taxon>
        <taxon>Candidatus Woeseibacteriota</taxon>
    </lineage>
</organism>
<proteinExistence type="predicted"/>
<comment type="caution">
    <text evidence="1">The sequence shown here is derived from an EMBL/GenBank/DDBJ whole genome shotgun (WGS) entry which is preliminary data.</text>
</comment>
<reference evidence="1 2" key="1">
    <citation type="journal article" date="2016" name="Nat. Commun.">
        <title>Thousands of microbial genomes shed light on interconnected biogeochemical processes in an aquifer system.</title>
        <authorList>
            <person name="Anantharaman K."/>
            <person name="Brown C.T."/>
            <person name="Hug L.A."/>
            <person name="Sharon I."/>
            <person name="Castelle C.J."/>
            <person name="Probst A.J."/>
            <person name="Thomas B.C."/>
            <person name="Singh A."/>
            <person name="Wilkins M.J."/>
            <person name="Karaoz U."/>
            <person name="Brodie E.L."/>
            <person name="Williams K.H."/>
            <person name="Hubbard S.S."/>
            <person name="Banfield J.F."/>
        </authorList>
    </citation>
    <scope>NUCLEOTIDE SEQUENCE [LARGE SCALE GENOMIC DNA]</scope>
</reference>
<dbReference type="AlphaFoldDB" id="A0A1F7XVC0"/>
<sequence>MKVKFKVDLNGFVTGQQIADAMKSLTGEQFYLQTSLVDDNGRKYNIGLIQSIIGGDLIIAVGANAEPDIDLGLQYVFVYVMNWDFAGEKTFELSPADIIERAKNFRDALQDLLA</sequence>
<evidence type="ECO:0000313" key="2">
    <source>
        <dbReference type="Proteomes" id="UP000176741"/>
    </source>
</evidence>
<dbReference type="EMBL" id="MGGD01000084">
    <property type="protein sequence ID" value="OGM18971.1"/>
    <property type="molecule type" value="Genomic_DNA"/>
</dbReference>
<gene>
    <name evidence="1" type="ORF">A2771_01890</name>
</gene>
<accession>A0A1F7XVC0</accession>